<evidence type="ECO:0000256" key="5">
    <source>
        <dbReference type="SAM" id="MobiDB-lite"/>
    </source>
</evidence>
<feature type="domain" description="SP-RING-type" evidence="6">
    <location>
        <begin position="987"/>
        <end position="1078"/>
    </location>
</feature>
<feature type="compositionally biased region" description="Low complexity" evidence="5">
    <location>
        <begin position="742"/>
        <end position="757"/>
    </location>
</feature>
<name>A0A5M8Q1M0_9LECA</name>
<evidence type="ECO:0000313" key="7">
    <source>
        <dbReference type="EMBL" id="KAA6415310.1"/>
    </source>
</evidence>
<evidence type="ECO:0000256" key="4">
    <source>
        <dbReference type="PROSITE-ProRule" id="PRU00452"/>
    </source>
</evidence>
<evidence type="ECO:0000256" key="3">
    <source>
        <dbReference type="ARBA" id="ARBA00022833"/>
    </source>
</evidence>
<reference evidence="7 8" key="1">
    <citation type="submission" date="2019-09" db="EMBL/GenBank/DDBJ databases">
        <title>The hologenome of the rock-dwelling lichen Lasallia pustulata.</title>
        <authorList>
            <person name="Greshake Tzovaras B."/>
            <person name="Segers F."/>
            <person name="Bicker A."/>
            <person name="Dal Grande F."/>
            <person name="Otte J."/>
            <person name="Hankeln T."/>
            <person name="Schmitt I."/>
            <person name="Ebersberger I."/>
        </authorList>
    </citation>
    <scope>NUCLEOTIDE SEQUENCE [LARGE SCALE GENOMIC DNA]</scope>
    <source>
        <strain evidence="7">A1-1</strain>
    </source>
</reference>
<protein>
    <recommendedName>
        <fullName evidence="6">SP-RING-type domain-containing protein</fullName>
    </recommendedName>
</protein>
<dbReference type="PANTHER" id="PTHR10782:SF4">
    <property type="entry name" value="TONALLI, ISOFORM E"/>
    <property type="match status" value="1"/>
</dbReference>
<dbReference type="Proteomes" id="UP000324767">
    <property type="component" value="Unassembled WGS sequence"/>
</dbReference>
<dbReference type="GO" id="GO:0061665">
    <property type="term" value="F:SUMO ligase activity"/>
    <property type="evidence" value="ECO:0007669"/>
    <property type="project" value="TreeGrafter"/>
</dbReference>
<dbReference type="InterPro" id="IPR013083">
    <property type="entry name" value="Znf_RING/FYVE/PHD"/>
</dbReference>
<keyword evidence="1" id="KW-0479">Metal-binding</keyword>
<proteinExistence type="predicted"/>
<keyword evidence="3" id="KW-0862">Zinc</keyword>
<gene>
    <name evidence="7" type="ORF">FRX48_00025</name>
</gene>
<feature type="compositionally biased region" description="Polar residues" evidence="5">
    <location>
        <begin position="520"/>
        <end position="536"/>
    </location>
</feature>
<dbReference type="Pfam" id="PF02891">
    <property type="entry name" value="zf-MIZ"/>
    <property type="match status" value="1"/>
</dbReference>
<feature type="compositionally biased region" description="Polar residues" evidence="5">
    <location>
        <begin position="1"/>
        <end position="17"/>
    </location>
</feature>
<dbReference type="GO" id="GO:0008270">
    <property type="term" value="F:zinc ion binding"/>
    <property type="evidence" value="ECO:0007669"/>
    <property type="project" value="UniProtKB-KW"/>
</dbReference>
<feature type="compositionally biased region" description="Polar residues" evidence="5">
    <location>
        <begin position="661"/>
        <end position="674"/>
    </location>
</feature>
<dbReference type="Gene3D" id="3.30.40.10">
    <property type="entry name" value="Zinc/RING finger domain, C3HC4 (zinc finger)"/>
    <property type="match status" value="1"/>
</dbReference>
<feature type="compositionally biased region" description="Polar residues" evidence="5">
    <location>
        <begin position="184"/>
        <end position="203"/>
    </location>
</feature>
<evidence type="ECO:0000256" key="2">
    <source>
        <dbReference type="ARBA" id="ARBA00022771"/>
    </source>
</evidence>
<dbReference type="GO" id="GO:0016925">
    <property type="term" value="P:protein sumoylation"/>
    <property type="evidence" value="ECO:0007669"/>
    <property type="project" value="TreeGrafter"/>
</dbReference>
<dbReference type="GO" id="GO:0000785">
    <property type="term" value="C:chromatin"/>
    <property type="evidence" value="ECO:0007669"/>
    <property type="project" value="TreeGrafter"/>
</dbReference>
<feature type="region of interest" description="Disordered" evidence="5">
    <location>
        <begin position="181"/>
        <end position="275"/>
    </location>
</feature>
<accession>A0A5M8Q1M0</accession>
<dbReference type="OrthoDB" id="27975at2759"/>
<feature type="compositionally biased region" description="Low complexity" evidence="5">
    <location>
        <begin position="643"/>
        <end position="653"/>
    </location>
</feature>
<feature type="region of interest" description="Disordered" evidence="5">
    <location>
        <begin position="520"/>
        <end position="579"/>
    </location>
</feature>
<dbReference type="EMBL" id="VXIT01000001">
    <property type="protein sequence ID" value="KAA6415310.1"/>
    <property type="molecule type" value="Genomic_DNA"/>
</dbReference>
<evidence type="ECO:0000313" key="8">
    <source>
        <dbReference type="Proteomes" id="UP000324767"/>
    </source>
</evidence>
<comment type="caution">
    <text evidence="7">The sequence shown here is derived from an EMBL/GenBank/DDBJ whole genome shotgun (WGS) entry which is preliminary data.</text>
</comment>
<keyword evidence="2 4" id="KW-0863">Zinc-finger</keyword>
<dbReference type="CDD" id="cd16650">
    <property type="entry name" value="SP-RING_PIAS-like"/>
    <property type="match status" value="1"/>
</dbReference>
<feature type="compositionally biased region" description="Low complexity" evidence="5">
    <location>
        <begin position="257"/>
        <end position="272"/>
    </location>
</feature>
<organism evidence="7 8">
    <name type="scientific">Lasallia pustulata</name>
    <dbReference type="NCBI Taxonomy" id="136370"/>
    <lineage>
        <taxon>Eukaryota</taxon>
        <taxon>Fungi</taxon>
        <taxon>Dikarya</taxon>
        <taxon>Ascomycota</taxon>
        <taxon>Pezizomycotina</taxon>
        <taxon>Lecanoromycetes</taxon>
        <taxon>OSLEUM clade</taxon>
        <taxon>Umbilicariomycetidae</taxon>
        <taxon>Umbilicariales</taxon>
        <taxon>Umbilicariaceae</taxon>
        <taxon>Lasallia</taxon>
    </lineage>
</organism>
<feature type="region of interest" description="Disordered" evidence="5">
    <location>
        <begin position="93"/>
        <end position="138"/>
    </location>
</feature>
<feature type="region of interest" description="Disordered" evidence="5">
    <location>
        <begin position="1"/>
        <end position="20"/>
    </location>
</feature>
<evidence type="ECO:0000259" key="6">
    <source>
        <dbReference type="PROSITE" id="PS51044"/>
    </source>
</evidence>
<feature type="region of interest" description="Disordered" evidence="5">
    <location>
        <begin position="643"/>
        <end position="762"/>
    </location>
</feature>
<dbReference type="PROSITE" id="PS51044">
    <property type="entry name" value="ZF_SP_RING"/>
    <property type="match status" value="1"/>
</dbReference>
<feature type="region of interest" description="Disordered" evidence="5">
    <location>
        <begin position="1098"/>
        <end position="1144"/>
    </location>
</feature>
<evidence type="ECO:0000256" key="1">
    <source>
        <dbReference type="ARBA" id="ARBA00022723"/>
    </source>
</evidence>
<dbReference type="PANTHER" id="PTHR10782">
    <property type="entry name" value="ZINC FINGER MIZ DOMAIN-CONTAINING PROTEIN"/>
    <property type="match status" value="1"/>
</dbReference>
<feature type="compositionally biased region" description="Polar residues" evidence="5">
    <location>
        <begin position="93"/>
        <end position="120"/>
    </location>
</feature>
<feature type="compositionally biased region" description="Polar residues" evidence="5">
    <location>
        <begin position="232"/>
        <end position="244"/>
    </location>
</feature>
<feature type="compositionally biased region" description="Polar residues" evidence="5">
    <location>
        <begin position="684"/>
        <end position="694"/>
    </location>
</feature>
<sequence length="1144" mass="126365">MSSPQRRPRDNGSTAPGSVTAKELALSNSTMAKFLGGRQKAWMTGQQGTLIHTANVNSDMQLSNREVRQLPGRSALIESTFDPNALYSENLQPRQVSVSESTPPDSGHQNTAGPENTVSSADAVFPSPAPSDEVHQENHQIVHLAEGGEAREDEAMIPQLNARRLTELAAKYGGIEELEKRLQSAEQPQNVTGASLEQEQDNVPASRRSHSRTSFAEDSPNKRPRILPPHLTPTNAHQPQTRPTGSRPATLGSSIDSSHTLSPTTTQLLTPPVQGPSMRSLVPLIDSQIHALGGQRSMRGTVEGPRLSLLRDACQQEDCFYIALHQVYCISSSEPGTTSALPLLGPEQRQGLKIVGALLLPNSRMPVHIVGWFATFPCHIDPLLPSSEIYQAAYKRVMEWLPHFAQHWPQFKDICNRRHSPPLVDELDSYLRVSSKILQRVIATALHRSSWVGEEDQCYRTGEEIFLRNQKEYQQRLSHLNTTSPPTAAEVLAQNQQLIIQHQNIYSIHLQHVQQATQFLPSQSGHASPGTDSSMLPPQHIQGSVPRHNYRRTGPAQSHPQPRLAVARPTTQTHSPSLPLGIDTLAAQRAWSATMGTMPIQPSTLITALQTNLALQCVRPGSSTSAAYSPIVAGSSLPPAVQAMQAMQHVATQEPHHRSTRSNQCQAQSPNFQEARSPRVSDARVNSSATPSGHSTPPSQLQRRSSQQRPPQRGPYSDSFRPYLPTPPSSNLHFDSFGPCAPAQSSVPPSMSQQPNPRYSPLIPPLGYSQLPPAQPIPNTSALHQAHLRSPVLNVIKPSNKVGNSPKLFQYVKKLALNPKPLDQRLSSYAWGFCISAEEYQLRATDTRSPNGAPSQRTIRLGSQTYRLRCFEYTAISSGDHESQWFAAETTWPANVLICINAKDVEVRRKVHHGKDLPVDLTPYILEGTNQLQMWVLRSPQEHEGHICYSVGVEVIETTDYQRIKEGATTRASAETKALIKQSMSSSDPDVQIVNDSVNVDLIDPYTARIFEVPARGKSCRHYQCFDLDTFLQTRRCKHPDWPGLPDEWKCPICSADARPQNLLIDGFFIDVREELKKLNRLEDARAIVFEKSGEWHVKEQEETEESGDGSGRRPSSASAVTAAAGKVDVQPRQESVVIEIEDD</sequence>
<dbReference type="InterPro" id="IPR004181">
    <property type="entry name" value="Znf_MIZ"/>
</dbReference>
<dbReference type="AlphaFoldDB" id="A0A5M8Q1M0"/>
<feature type="compositionally biased region" description="Low complexity" evidence="5">
    <location>
        <begin position="695"/>
        <end position="717"/>
    </location>
</feature>